<dbReference type="NCBIfam" id="NF004230">
    <property type="entry name" value="PRK05678.1"/>
    <property type="match status" value="1"/>
</dbReference>
<evidence type="ECO:0000256" key="7">
    <source>
        <dbReference type="HAMAP-Rule" id="MF_03222"/>
    </source>
</evidence>
<dbReference type="InterPro" id="IPR036291">
    <property type="entry name" value="NAD(P)-bd_dom_sf"/>
</dbReference>
<comment type="subunit">
    <text evidence="7">Heterodimer of an alpha and a beta subunit. Different beta subunits determine nucleotide specificity. Together with an ATP-specific beta subunit, forms an ADP-forming succinyl-CoA synthetase (A-SCS). Together with a GTP-specific beta subunit forms a GDP-forming succinyl-CoA synthetase (G-SCS).</text>
</comment>
<feature type="compositionally biased region" description="Low complexity" evidence="9">
    <location>
        <begin position="452"/>
        <end position="464"/>
    </location>
</feature>
<feature type="compositionally biased region" description="Basic and acidic residues" evidence="9">
    <location>
        <begin position="399"/>
        <end position="429"/>
    </location>
</feature>
<feature type="compositionally biased region" description="Basic and acidic residues" evidence="9">
    <location>
        <begin position="1126"/>
        <end position="1137"/>
    </location>
</feature>
<dbReference type="Gene3D" id="3.40.50.261">
    <property type="entry name" value="Succinyl-CoA synthetase domains"/>
    <property type="match status" value="1"/>
</dbReference>
<dbReference type="InterPro" id="IPR033847">
    <property type="entry name" value="Citrt_syn/SCS-alpha_CS"/>
</dbReference>
<feature type="compositionally biased region" description="Basic and acidic residues" evidence="9">
    <location>
        <begin position="742"/>
        <end position="774"/>
    </location>
</feature>
<keyword evidence="7" id="KW-0496">Mitochondrion</keyword>
<evidence type="ECO:0000256" key="4">
    <source>
        <dbReference type="ARBA" id="ARBA00022741"/>
    </source>
</evidence>
<dbReference type="GO" id="GO:0004775">
    <property type="term" value="F:succinate-CoA ligase (ADP-forming) activity"/>
    <property type="evidence" value="ECO:0007669"/>
    <property type="project" value="UniProtKB-UniRule"/>
</dbReference>
<comment type="catalytic activity">
    <reaction evidence="7">
        <text>GTP + succinate + CoA = succinyl-CoA + GDP + phosphate</text>
        <dbReference type="Rhea" id="RHEA:22120"/>
        <dbReference type="ChEBI" id="CHEBI:30031"/>
        <dbReference type="ChEBI" id="CHEBI:37565"/>
        <dbReference type="ChEBI" id="CHEBI:43474"/>
        <dbReference type="ChEBI" id="CHEBI:57287"/>
        <dbReference type="ChEBI" id="CHEBI:57292"/>
        <dbReference type="ChEBI" id="CHEBI:58189"/>
        <dbReference type="EC" id="6.2.1.4"/>
    </reaction>
</comment>
<evidence type="ECO:0000259" key="10">
    <source>
        <dbReference type="SMART" id="SM00881"/>
    </source>
</evidence>
<dbReference type="EC" id="6.2.1.5" evidence="7"/>
<feature type="compositionally biased region" description="Basic and acidic residues" evidence="9">
    <location>
        <begin position="360"/>
        <end position="392"/>
    </location>
</feature>
<dbReference type="SUPFAM" id="SSF51735">
    <property type="entry name" value="NAD(P)-binding Rossmann-fold domains"/>
    <property type="match status" value="1"/>
</dbReference>
<feature type="compositionally biased region" description="Basic and acidic residues" evidence="9">
    <location>
        <begin position="323"/>
        <end position="353"/>
    </location>
</feature>
<feature type="compositionally biased region" description="Basic and acidic residues" evidence="9">
    <location>
        <begin position="832"/>
        <end position="841"/>
    </location>
</feature>
<dbReference type="HAMAP" id="MF_01988">
    <property type="entry name" value="Succ_CoA_alpha"/>
    <property type="match status" value="1"/>
</dbReference>
<name>A0A3R7PBU9_PENVA</name>
<dbReference type="NCBIfam" id="TIGR01019">
    <property type="entry name" value="sucCoAalpha"/>
    <property type="match status" value="1"/>
</dbReference>
<dbReference type="GO" id="GO:0000166">
    <property type="term" value="F:nucleotide binding"/>
    <property type="evidence" value="ECO:0007669"/>
    <property type="project" value="UniProtKB-KW"/>
</dbReference>
<protein>
    <recommendedName>
        <fullName evidence="7">Succinate--CoA ligase [ADP/GDP-forming] subunit alpha, mitochondrial</fullName>
        <ecNumber evidence="7">6.2.1.4</ecNumber>
        <ecNumber evidence="7">6.2.1.5</ecNumber>
    </recommendedName>
    <alternativeName>
        <fullName evidence="7">Succinyl-CoA synthetase subunit alpha</fullName>
        <shortName evidence="7">SCS-alpha</shortName>
    </alternativeName>
</protein>
<evidence type="ECO:0000256" key="8">
    <source>
        <dbReference type="RuleBase" id="RU000677"/>
    </source>
</evidence>
<comment type="subcellular location">
    <subcellularLocation>
        <location evidence="7">Mitochondrion</location>
    </subcellularLocation>
</comment>
<dbReference type="GO" id="GO:0006099">
    <property type="term" value="P:tricarboxylic acid cycle"/>
    <property type="evidence" value="ECO:0007669"/>
    <property type="project" value="UniProtKB-UniRule"/>
</dbReference>
<dbReference type="PROSITE" id="PS01216">
    <property type="entry name" value="SUCCINYL_COA_LIG_1"/>
    <property type="match status" value="1"/>
</dbReference>
<gene>
    <name evidence="11" type="ORF">C7M84_021485</name>
</gene>
<dbReference type="OrthoDB" id="1664372at2759"/>
<dbReference type="GO" id="GO:0004776">
    <property type="term" value="F:succinate-CoA ligase (GDP-forming) activity"/>
    <property type="evidence" value="ECO:0007669"/>
    <property type="project" value="UniProtKB-EC"/>
</dbReference>
<evidence type="ECO:0000313" key="11">
    <source>
        <dbReference type="EMBL" id="ROT60863.1"/>
    </source>
</evidence>
<feature type="compositionally biased region" description="Basic and acidic residues" evidence="9">
    <location>
        <begin position="1085"/>
        <end position="1114"/>
    </location>
</feature>
<dbReference type="InterPro" id="IPR005811">
    <property type="entry name" value="SUCC_ACL_C"/>
</dbReference>
<dbReference type="InterPro" id="IPR016102">
    <property type="entry name" value="Succinyl-CoA_synth-like"/>
</dbReference>
<accession>A0A3R7PBU9</accession>
<feature type="compositionally biased region" description="Basic and acidic residues" evidence="9">
    <location>
        <begin position="974"/>
        <end position="991"/>
    </location>
</feature>
<feature type="compositionally biased region" description="Low complexity" evidence="9">
    <location>
        <begin position="490"/>
        <end position="505"/>
    </location>
</feature>
<feature type="region of interest" description="Disordered" evidence="9">
    <location>
        <begin position="301"/>
        <end position="1166"/>
    </location>
</feature>
<feature type="compositionally biased region" description="Basic and acidic residues" evidence="9">
    <location>
        <begin position="912"/>
        <end position="921"/>
    </location>
</feature>
<keyword evidence="3 7" id="KW-0436">Ligase</keyword>
<feature type="binding site" evidence="7">
    <location>
        <position position="66"/>
    </location>
    <ligand>
        <name>CoA</name>
        <dbReference type="ChEBI" id="CHEBI:57287"/>
    </ligand>
</feature>
<dbReference type="GO" id="GO:0005739">
    <property type="term" value="C:mitochondrion"/>
    <property type="evidence" value="ECO:0007669"/>
    <property type="project" value="UniProtKB-SubCell"/>
</dbReference>
<organism evidence="11 12">
    <name type="scientific">Penaeus vannamei</name>
    <name type="common">Whiteleg shrimp</name>
    <name type="synonym">Litopenaeus vannamei</name>
    <dbReference type="NCBI Taxonomy" id="6689"/>
    <lineage>
        <taxon>Eukaryota</taxon>
        <taxon>Metazoa</taxon>
        <taxon>Ecdysozoa</taxon>
        <taxon>Arthropoda</taxon>
        <taxon>Crustacea</taxon>
        <taxon>Multicrustacea</taxon>
        <taxon>Malacostraca</taxon>
        <taxon>Eumalacostraca</taxon>
        <taxon>Eucarida</taxon>
        <taxon>Decapoda</taxon>
        <taxon>Dendrobranchiata</taxon>
        <taxon>Penaeoidea</taxon>
        <taxon>Penaeidae</taxon>
        <taxon>Penaeus</taxon>
    </lineage>
</organism>
<dbReference type="InterPro" id="IPR003781">
    <property type="entry name" value="CoA-bd"/>
</dbReference>
<dbReference type="STRING" id="6689.A0A3R7PBU9"/>
<reference evidence="11 12" key="2">
    <citation type="submission" date="2019-01" db="EMBL/GenBank/DDBJ databases">
        <title>The decoding of complex shrimp genome reveals the adaptation for benthos swimmer, frequently molting mechanism and breeding impact on genome.</title>
        <authorList>
            <person name="Sun Y."/>
            <person name="Gao Y."/>
            <person name="Yu Y."/>
        </authorList>
    </citation>
    <scope>NUCLEOTIDE SEQUENCE [LARGE SCALE GENOMIC DNA]</scope>
    <source>
        <tissue evidence="11">Muscle</tissue>
    </source>
</reference>
<evidence type="ECO:0000313" key="12">
    <source>
        <dbReference type="Proteomes" id="UP000283509"/>
    </source>
</evidence>
<comment type="function">
    <text evidence="5 7">Succinyl-CoA synthetase functions in the citric acid cycle (TCA), coupling the hydrolysis of succinyl-CoA to the synthesis of either ATP or GTP and thus represents the only step of substrate-level phosphorylation in the TCA. The alpha subunit of the enzyme binds the substrates coenzyme A and phosphate, while succinate binding and specificity for either ATP or GTP is provided by different beta subunits.</text>
</comment>
<reference evidence="11 12" key="1">
    <citation type="submission" date="2018-04" db="EMBL/GenBank/DDBJ databases">
        <authorList>
            <person name="Zhang X."/>
            <person name="Yuan J."/>
            <person name="Li F."/>
            <person name="Xiang J."/>
        </authorList>
    </citation>
    <scope>NUCLEOTIDE SEQUENCE [LARGE SCALE GENOMIC DNA]</scope>
    <source>
        <tissue evidence="11">Muscle</tissue>
    </source>
</reference>
<dbReference type="FunFam" id="3.40.50.720:FF:000002">
    <property type="entry name" value="Succinate--CoA ligase [ADP-forming] subunit alpha"/>
    <property type="match status" value="1"/>
</dbReference>
<dbReference type="Pfam" id="PF00549">
    <property type="entry name" value="Ligase_CoA"/>
    <property type="match status" value="1"/>
</dbReference>
<dbReference type="PANTHER" id="PTHR11117">
    <property type="entry name" value="SUCCINYL-COA LIGASE SUBUNIT ALPHA"/>
    <property type="match status" value="1"/>
</dbReference>
<evidence type="ECO:0000256" key="1">
    <source>
        <dbReference type="ARBA" id="ARBA00005064"/>
    </source>
</evidence>
<dbReference type="AlphaFoldDB" id="A0A3R7PBU9"/>
<evidence type="ECO:0000256" key="3">
    <source>
        <dbReference type="ARBA" id="ARBA00022598"/>
    </source>
</evidence>
<dbReference type="InterPro" id="IPR017440">
    <property type="entry name" value="Cit_synth/succinyl-CoA_lig_AS"/>
</dbReference>
<dbReference type="GO" id="GO:0009361">
    <property type="term" value="C:succinate-CoA ligase complex (ADP-forming)"/>
    <property type="evidence" value="ECO:0007669"/>
    <property type="project" value="TreeGrafter"/>
</dbReference>
<dbReference type="UniPathway" id="UPA00223">
    <property type="reaction ID" value="UER00999"/>
</dbReference>
<comment type="subunit">
    <text evidence="6">Heterodimer of an alpha and a beta subunit. Different beta subunits determine nucleotide specificity. Together with the ATP-specific beta subunit SUCLA2, forms an ADP-forming succinyl-CoA synthetase (A-SCS). Together with the GTP-specific beta subunit SUCLG2 forms a GDP-forming succinyl-CoA synthetase (G-SCS).</text>
</comment>
<feature type="domain" description="CoA-binding" evidence="10">
    <location>
        <begin position="27"/>
        <end position="123"/>
    </location>
</feature>
<feature type="compositionally biased region" description="Basic and acidic residues" evidence="9">
    <location>
        <begin position="599"/>
        <end position="608"/>
    </location>
</feature>
<comment type="catalytic activity">
    <reaction evidence="7">
        <text>succinate + ATP + CoA = succinyl-CoA + ADP + phosphate</text>
        <dbReference type="Rhea" id="RHEA:17661"/>
        <dbReference type="ChEBI" id="CHEBI:30031"/>
        <dbReference type="ChEBI" id="CHEBI:30616"/>
        <dbReference type="ChEBI" id="CHEBI:43474"/>
        <dbReference type="ChEBI" id="CHEBI:57287"/>
        <dbReference type="ChEBI" id="CHEBI:57292"/>
        <dbReference type="ChEBI" id="CHEBI:456216"/>
        <dbReference type="EC" id="6.2.1.5"/>
    </reaction>
</comment>
<dbReference type="PRINTS" id="PR01798">
    <property type="entry name" value="SCOASYNTHASE"/>
</dbReference>
<dbReference type="EMBL" id="QCYY01004511">
    <property type="protein sequence ID" value="ROT60863.1"/>
    <property type="molecule type" value="Genomic_DNA"/>
</dbReference>
<feature type="compositionally biased region" description="Basic and acidic residues" evidence="9">
    <location>
        <begin position="719"/>
        <end position="735"/>
    </location>
</feature>
<feature type="compositionally biased region" description="Basic and acidic residues" evidence="9">
    <location>
        <begin position="850"/>
        <end position="861"/>
    </location>
</feature>
<evidence type="ECO:0000256" key="6">
    <source>
        <dbReference type="ARBA" id="ARBA00061754"/>
    </source>
</evidence>
<sequence>MDKHIPAIGAAPLGARSCYSASRPNLAINENTKVICQGFTGKQGTFHSRQAIEYGTLMVGGVSPGKGGQKHLNLPVFNSVSEAKSATGADATVIYVPPPGAAKAIMEAVEAEVGLIVCITEGIPQQDMVKVKHALLRQSKSRLIGPNCPGIIAPEKCKIGIMPGHIHQKGSIGIVSRSGTLTYEAVHQTTQVGLGQTLCVGIGGDPFNGTNFIDCLETFLKDPDTKGIILIGEIGGGAEEAAAEYLKEHNGGPEAKPVVSFIAGLTAPPGRRMGHAGAIISGGKGGAEDKIKALESAGVIPVAKRPRDGDEEARVPPAKKKCHEPSRQEPKPLEQPKQKDLAKRPRDGDEEARVPPAKKQRQEPSRQEPKPLEQHKQKDVAKRPRDGDEEARVPPAKKQRQESSRQEPKPLEQPKQKDLAKKQAKDPWRRGPATGTRRPECHRRRRSAMSLPVRNPSPSSSPSRRTWRRGPTLATGTRRPECHRRRSSARSLPVRNPSPSSSPSRRTWRRGLATGTRRPECHRRRSSARSLPVRNPSPSSSTSRRTWRKGPSLATGTRRPECHRRRSSARSLPVRNPSPSSSPAEGLGEEAGQGPVAKRPRDGDEEARVPPAKKKCHEPSRQEPKPLEQHKQKDVAKRPLPRDGDEEARVPPAKKQRQESSRQEPKPLEQPKQKDLAKKQAKDPWRRGPATGTRRPECPGEEAAPGAFPSGTQAPRAAKQKDVAKRPRDGDEEARVPPAKKQRQEPSRQEPKPLEQHKQKDVAKRPRDGDEEARVPPAKKQRQESSRQEPKPLEQHKQKDVAKRPLPRDGTRRPECHRRRSSARSLPPVAKRPRDGDEEARVPPAKKKCHEPSPRGEEAPRRGRGGQSATGEEAAPGAFPSGTQAPRAAQAEGHSEAGQGVPLAKPVAKRPLPRDGDEEARVPPAKKQCQEPSRQEPKPLEQPKQKDVAKRPLPFNGDEEARVPPAKKQCQEPSRQEPKPLEQPKQKDVAKRPQRGRGGQSATGEEAVPGAFPSGTQALEQPKQKDVAKRPLPFNGTRRPECHRRRSSARSLPPKQKDVAKRPLPFNGDEEARVPPAKKQCQEPSRQEPKPLEQHKQKDVAKRPLPRDGDEEARVPPAKKQCQEPSRQEPKPLEHPKAVAKRPLPCDGVEEARVPPTRPAEKQRWTPSAEELEALKRLLRGSSVPILSAKKAMAMLGPNPHLLGAGKDGEAYLNRKANLVKVPGVQRLVAVCLESAMIVTRYAGPTMSDL</sequence>
<dbReference type="Proteomes" id="UP000283509">
    <property type="component" value="Unassembled WGS sequence"/>
</dbReference>
<proteinExistence type="inferred from homology"/>
<feature type="binding site" evidence="7">
    <location>
        <position position="183"/>
    </location>
    <ligand>
        <name>substrate</name>
        <note>ligand shared with subunit beta</note>
    </ligand>
</feature>
<feature type="compositionally biased region" description="Basic and acidic residues" evidence="9">
    <location>
        <begin position="933"/>
        <end position="950"/>
    </location>
</feature>
<feature type="compositionally biased region" description="Basic and acidic residues" evidence="9">
    <location>
        <begin position="617"/>
        <end position="649"/>
    </location>
</feature>
<feature type="compositionally biased region" description="Basic and acidic residues" evidence="9">
    <location>
        <begin position="305"/>
        <end position="314"/>
    </location>
</feature>
<dbReference type="SUPFAM" id="SSF52210">
    <property type="entry name" value="Succinyl-CoA synthetase domains"/>
    <property type="match status" value="1"/>
</dbReference>
<keyword evidence="12" id="KW-1185">Reference proteome</keyword>
<evidence type="ECO:0000256" key="9">
    <source>
        <dbReference type="SAM" id="MobiDB-lite"/>
    </source>
</evidence>
<feature type="binding site" evidence="7">
    <location>
        <begin position="119"/>
        <end position="121"/>
    </location>
    <ligand>
        <name>CoA</name>
        <dbReference type="ChEBI" id="CHEBI:57287"/>
    </ligand>
</feature>
<dbReference type="InterPro" id="IPR005810">
    <property type="entry name" value="CoA_lig_alpha"/>
</dbReference>
<comment type="caution">
    <text evidence="11">The sequence shown here is derived from an EMBL/GenBank/DDBJ whole genome shotgun (WGS) entry which is preliminary data.</text>
</comment>
<dbReference type="Gene3D" id="3.40.50.720">
    <property type="entry name" value="NAD(P)-binding Rossmann-like Domain"/>
    <property type="match status" value="1"/>
</dbReference>
<dbReference type="SMART" id="SM00881">
    <property type="entry name" value="CoA_binding"/>
    <property type="match status" value="1"/>
</dbReference>
<keyword evidence="4 7" id="KW-0547">Nucleotide-binding</keyword>
<keyword evidence="2 7" id="KW-0816">Tricarboxylic acid cycle</keyword>
<dbReference type="PANTHER" id="PTHR11117:SF2">
    <property type="entry name" value="SUCCINATE--COA LIGASE [ADP_GDP-FORMING] SUBUNIT ALPHA, MITOCHONDRIAL"/>
    <property type="match status" value="1"/>
</dbReference>
<dbReference type="PROSITE" id="PS00399">
    <property type="entry name" value="SUCCINYL_COA_LIG_2"/>
    <property type="match status" value="1"/>
</dbReference>
<feature type="active site" description="Tele-phosphohistidine intermediate" evidence="7">
    <location>
        <position position="275"/>
    </location>
</feature>
<feature type="compositionally biased region" description="Basic and acidic residues" evidence="9">
    <location>
        <begin position="656"/>
        <end position="686"/>
    </location>
</feature>
<dbReference type="Pfam" id="PF02629">
    <property type="entry name" value="CoA_binding"/>
    <property type="match status" value="1"/>
</dbReference>
<comment type="similarity">
    <text evidence="7 8">Belongs to the succinate/malate CoA ligase alpha subunit family.</text>
</comment>
<dbReference type="FunFam" id="3.40.50.261:FF:000005">
    <property type="entry name" value="Succinate--CoA ligase [ADP-forming] subunit alpha, mitochondrial"/>
    <property type="match status" value="1"/>
</dbReference>
<comment type="pathway">
    <text evidence="1 7">Carbohydrate metabolism; tricarboxylic acid cycle; succinate from succinyl-CoA (ligase route): step 1/1.</text>
</comment>
<feature type="compositionally biased region" description="Basic and acidic residues" evidence="9">
    <location>
        <begin position="781"/>
        <end position="814"/>
    </location>
</feature>
<evidence type="ECO:0000256" key="2">
    <source>
        <dbReference type="ARBA" id="ARBA00022532"/>
    </source>
</evidence>
<dbReference type="EC" id="6.2.1.4" evidence="7"/>
<evidence type="ECO:0000256" key="5">
    <source>
        <dbReference type="ARBA" id="ARBA00054246"/>
    </source>
</evidence>
<feature type="binding site" evidence="7">
    <location>
        <begin position="40"/>
        <end position="43"/>
    </location>
    <ligand>
        <name>CoA</name>
        <dbReference type="ChEBI" id="CHEBI:57287"/>
    </ligand>
</feature>